<proteinExistence type="predicted"/>
<accession>A0A8J2P7W1</accession>
<reference evidence="1" key="1">
    <citation type="submission" date="2021-06" db="EMBL/GenBank/DDBJ databases">
        <authorList>
            <person name="Hodson N. C."/>
            <person name="Mongue J. A."/>
            <person name="Jaron S. K."/>
        </authorList>
    </citation>
    <scope>NUCLEOTIDE SEQUENCE</scope>
</reference>
<comment type="caution">
    <text evidence="1">The sequence shown here is derived from an EMBL/GenBank/DDBJ whole genome shotgun (WGS) entry which is preliminary data.</text>
</comment>
<keyword evidence="2" id="KW-1185">Reference proteome</keyword>
<dbReference type="EMBL" id="CAJVCH010285919">
    <property type="protein sequence ID" value="CAG7784918.1"/>
    <property type="molecule type" value="Genomic_DNA"/>
</dbReference>
<dbReference type="Proteomes" id="UP000708208">
    <property type="component" value="Unassembled WGS sequence"/>
</dbReference>
<organism evidence="1 2">
    <name type="scientific">Allacma fusca</name>
    <dbReference type="NCBI Taxonomy" id="39272"/>
    <lineage>
        <taxon>Eukaryota</taxon>
        <taxon>Metazoa</taxon>
        <taxon>Ecdysozoa</taxon>
        <taxon>Arthropoda</taxon>
        <taxon>Hexapoda</taxon>
        <taxon>Collembola</taxon>
        <taxon>Symphypleona</taxon>
        <taxon>Sminthuridae</taxon>
        <taxon>Allacma</taxon>
    </lineage>
</organism>
<gene>
    <name evidence="1" type="ORF">AFUS01_LOCUS23576</name>
</gene>
<evidence type="ECO:0000313" key="1">
    <source>
        <dbReference type="EMBL" id="CAG7784918.1"/>
    </source>
</evidence>
<name>A0A8J2P7W1_9HEXA</name>
<protein>
    <submittedName>
        <fullName evidence="1">Uncharacterized protein</fullName>
    </submittedName>
</protein>
<dbReference type="AlphaFoldDB" id="A0A8J2P7W1"/>
<evidence type="ECO:0000313" key="2">
    <source>
        <dbReference type="Proteomes" id="UP000708208"/>
    </source>
</evidence>
<sequence length="122" mass="13840">MAHTVVNVLKRMDRDECFVKALCLIQLREVSNAAQKYRLPKDLKMILSALKISANRRKSKLPSPDEELSSALVTLEDAVQTGLNACANPHSNTTICEQRYSICPASREDIYAYIDLIYDYFL</sequence>